<dbReference type="EMBL" id="JBHLSV010000035">
    <property type="protein sequence ID" value="MFC0675987.1"/>
    <property type="molecule type" value="Genomic_DNA"/>
</dbReference>
<dbReference type="InterPro" id="IPR006015">
    <property type="entry name" value="Universal_stress_UspA"/>
</dbReference>
<dbReference type="InterPro" id="IPR014729">
    <property type="entry name" value="Rossmann-like_a/b/a_fold"/>
</dbReference>
<organism evidence="3 4">
    <name type="scientific">Brachybacterium hainanense</name>
    <dbReference type="NCBI Taxonomy" id="1541174"/>
    <lineage>
        <taxon>Bacteria</taxon>
        <taxon>Bacillati</taxon>
        <taxon>Actinomycetota</taxon>
        <taxon>Actinomycetes</taxon>
        <taxon>Micrococcales</taxon>
        <taxon>Dermabacteraceae</taxon>
        <taxon>Brachybacterium</taxon>
    </lineage>
</organism>
<keyword evidence="4" id="KW-1185">Reference proteome</keyword>
<protein>
    <submittedName>
        <fullName evidence="3">Universal stress protein</fullName>
    </submittedName>
</protein>
<dbReference type="CDD" id="cd00293">
    <property type="entry name" value="USP-like"/>
    <property type="match status" value="1"/>
</dbReference>
<proteinExistence type="inferred from homology"/>
<evidence type="ECO:0000256" key="1">
    <source>
        <dbReference type="ARBA" id="ARBA00008791"/>
    </source>
</evidence>
<dbReference type="Proteomes" id="UP001589793">
    <property type="component" value="Unassembled WGS sequence"/>
</dbReference>
<evidence type="ECO:0000313" key="4">
    <source>
        <dbReference type="Proteomes" id="UP001589793"/>
    </source>
</evidence>
<dbReference type="Gene3D" id="3.40.50.620">
    <property type="entry name" value="HUPs"/>
    <property type="match status" value="1"/>
</dbReference>
<dbReference type="RefSeq" id="WP_376983029.1">
    <property type="nucleotide sequence ID" value="NZ_JBHLSV010000035.1"/>
</dbReference>
<dbReference type="Pfam" id="PF00582">
    <property type="entry name" value="Usp"/>
    <property type="match status" value="1"/>
</dbReference>
<accession>A0ABV6RHX0</accession>
<dbReference type="InterPro" id="IPR006016">
    <property type="entry name" value="UspA"/>
</dbReference>
<name>A0ABV6RHX0_9MICO</name>
<dbReference type="PRINTS" id="PR01438">
    <property type="entry name" value="UNVRSLSTRESS"/>
</dbReference>
<comment type="similarity">
    <text evidence="1">Belongs to the universal stress protein A family.</text>
</comment>
<comment type="caution">
    <text evidence="3">The sequence shown here is derived from an EMBL/GenBank/DDBJ whole genome shotgun (WGS) entry which is preliminary data.</text>
</comment>
<reference evidence="3 4" key="1">
    <citation type="submission" date="2024-09" db="EMBL/GenBank/DDBJ databases">
        <authorList>
            <person name="Sun Q."/>
            <person name="Mori K."/>
        </authorList>
    </citation>
    <scope>NUCLEOTIDE SEQUENCE [LARGE SCALE GENOMIC DNA]</scope>
    <source>
        <strain evidence="3 4">CICC 10874</strain>
    </source>
</reference>
<evidence type="ECO:0000313" key="3">
    <source>
        <dbReference type="EMBL" id="MFC0675987.1"/>
    </source>
</evidence>
<evidence type="ECO:0000259" key="2">
    <source>
        <dbReference type="Pfam" id="PF00582"/>
    </source>
</evidence>
<dbReference type="SUPFAM" id="SSF52402">
    <property type="entry name" value="Adenine nucleotide alpha hydrolases-like"/>
    <property type="match status" value="1"/>
</dbReference>
<feature type="domain" description="UspA" evidence="2">
    <location>
        <begin position="2"/>
        <end position="128"/>
    </location>
</feature>
<gene>
    <name evidence="3" type="ORF">ACFFF6_18715</name>
</gene>
<sequence>MSIVVGYAPSAQGSAALRAGIREARSLGEHLVVAAYAYHDPEQGRVLPTQEQVLAEAAQLSSGDLPPVRVLFSTCEDVGEFLLETTQQEEASLLVIGLRRKSRIGKLNLGGAARRVLLGARCPVLTVKDDAPARAA</sequence>